<dbReference type="Proteomes" id="UP000320055">
    <property type="component" value="Unassembled WGS sequence"/>
</dbReference>
<dbReference type="SUPFAM" id="SSF53756">
    <property type="entry name" value="UDP-Glycosyltransferase/glycogen phosphorylase"/>
    <property type="match status" value="1"/>
</dbReference>
<dbReference type="Pfam" id="PF09314">
    <property type="entry name" value="DUF1972"/>
    <property type="match status" value="1"/>
</dbReference>
<sequence>MKNKLLILGTRGIPAGHGGFETFAERLALYLVKRGWDITVYCQVNCQKIVQKKWKNINLVYIPSKDDSALDSIIFDYKSTIHALKKEGLILVLGYNTACFSFLYWLKKRASIMNMDGMEWWRSKWNFWQKKWLFFNERCGTFFSNHLVADHPQIKKHLIDQVSPSKVKVIPYATEKVTEVDRSWLKPYQLSPNQYLLVIARPEPENSILEIVSAFSQRKWGMKLVVLGRYLPQRIPYHRKVMQAASDEVIFTGAIYEKEIVDTLRFFTRLYIHGHTVGGTNPSLVEALAAGSPVLAQDNAFNRWVAGDRAHYFKNQAHCLQKLKQLLDNTDELKKMKIFSTIRYEEQFSDNGDVKAYEELLSAYITKEKILTMASKSNIKGE</sequence>
<dbReference type="EMBL" id="CAACVJ010000335">
    <property type="protein sequence ID" value="VEP16058.1"/>
    <property type="molecule type" value="Genomic_DNA"/>
</dbReference>
<dbReference type="RefSeq" id="WP_144865831.1">
    <property type="nucleotide sequence ID" value="NZ_LR213800.1"/>
</dbReference>
<dbReference type="OrthoDB" id="9792269at2"/>
<gene>
    <name evidence="2" type="ORF">H1P_400014</name>
</gene>
<dbReference type="InterPro" id="IPR015393">
    <property type="entry name" value="DUF1972"/>
</dbReference>
<accession>A0A563VX75</accession>
<dbReference type="AlphaFoldDB" id="A0A563VX75"/>
<reference evidence="2 3" key="1">
    <citation type="submission" date="2019-01" db="EMBL/GenBank/DDBJ databases">
        <authorList>
            <person name="Brito A."/>
        </authorList>
    </citation>
    <scope>NUCLEOTIDE SEQUENCE [LARGE SCALE GENOMIC DNA]</scope>
    <source>
        <strain evidence="2">1</strain>
    </source>
</reference>
<keyword evidence="2" id="KW-0808">Transferase</keyword>
<dbReference type="GO" id="GO:0016740">
    <property type="term" value="F:transferase activity"/>
    <property type="evidence" value="ECO:0007669"/>
    <property type="project" value="UniProtKB-KW"/>
</dbReference>
<organism evidence="2 3">
    <name type="scientific">Hyella patelloides LEGE 07179</name>
    <dbReference type="NCBI Taxonomy" id="945734"/>
    <lineage>
        <taxon>Bacteria</taxon>
        <taxon>Bacillati</taxon>
        <taxon>Cyanobacteriota</taxon>
        <taxon>Cyanophyceae</taxon>
        <taxon>Pleurocapsales</taxon>
        <taxon>Hyellaceae</taxon>
        <taxon>Hyella</taxon>
    </lineage>
</organism>
<keyword evidence="3" id="KW-1185">Reference proteome</keyword>
<evidence type="ECO:0000313" key="2">
    <source>
        <dbReference type="EMBL" id="VEP16058.1"/>
    </source>
</evidence>
<name>A0A563VX75_9CYAN</name>
<protein>
    <submittedName>
        <fullName evidence="2">Glycosyl transferase</fullName>
    </submittedName>
</protein>
<dbReference type="Gene3D" id="3.40.50.2000">
    <property type="entry name" value="Glycogen Phosphorylase B"/>
    <property type="match status" value="2"/>
</dbReference>
<evidence type="ECO:0000313" key="3">
    <source>
        <dbReference type="Proteomes" id="UP000320055"/>
    </source>
</evidence>
<feature type="domain" description="DUF1972" evidence="1">
    <location>
        <begin position="4"/>
        <end position="175"/>
    </location>
</feature>
<proteinExistence type="predicted"/>
<evidence type="ECO:0000259" key="1">
    <source>
        <dbReference type="Pfam" id="PF09314"/>
    </source>
</evidence>